<keyword evidence="2 3" id="KW-0040">ANK repeat</keyword>
<feature type="domain" description="IPT/TIG" evidence="5">
    <location>
        <begin position="977"/>
        <end position="1064"/>
    </location>
</feature>
<name>A0AAV5GKL2_9BASI</name>
<feature type="region of interest" description="Disordered" evidence="4">
    <location>
        <begin position="259"/>
        <end position="356"/>
    </location>
</feature>
<dbReference type="PANTHER" id="PTHR24173">
    <property type="entry name" value="ANKYRIN REPEAT CONTAINING"/>
    <property type="match status" value="1"/>
</dbReference>
<dbReference type="InterPro" id="IPR002110">
    <property type="entry name" value="Ankyrin_rpt"/>
</dbReference>
<dbReference type="Gene3D" id="1.25.40.20">
    <property type="entry name" value="Ankyrin repeat-containing domain"/>
    <property type="match status" value="1"/>
</dbReference>
<dbReference type="Proteomes" id="UP001342314">
    <property type="component" value="Unassembled WGS sequence"/>
</dbReference>
<feature type="compositionally biased region" description="Low complexity" evidence="4">
    <location>
        <begin position="824"/>
        <end position="833"/>
    </location>
</feature>
<feature type="compositionally biased region" description="Low complexity" evidence="4">
    <location>
        <begin position="1334"/>
        <end position="1359"/>
    </location>
</feature>
<feature type="repeat" description="ANK" evidence="3">
    <location>
        <begin position="1251"/>
        <end position="1283"/>
    </location>
</feature>
<feature type="region of interest" description="Disordered" evidence="4">
    <location>
        <begin position="1601"/>
        <end position="1661"/>
    </location>
</feature>
<dbReference type="Pfam" id="PF12796">
    <property type="entry name" value="Ank_2"/>
    <property type="match status" value="1"/>
</dbReference>
<dbReference type="EMBL" id="BQKY01000012">
    <property type="protein sequence ID" value="GJN92856.1"/>
    <property type="molecule type" value="Genomic_DNA"/>
</dbReference>
<comment type="caution">
    <text evidence="6">The sequence shown here is derived from an EMBL/GenBank/DDBJ whole genome shotgun (WGS) entry which is preliminary data.</text>
</comment>
<feature type="region of interest" description="Disordered" evidence="4">
    <location>
        <begin position="1"/>
        <end position="50"/>
    </location>
</feature>
<gene>
    <name evidence="6" type="ORF">Rhopal_005896-T1</name>
</gene>
<evidence type="ECO:0000256" key="4">
    <source>
        <dbReference type="SAM" id="MobiDB-lite"/>
    </source>
</evidence>
<feature type="region of interest" description="Disordered" evidence="4">
    <location>
        <begin position="892"/>
        <end position="918"/>
    </location>
</feature>
<dbReference type="InterPro" id="IPR036770">
    <property type="entry name" value="Ankyrin_rpt-contain_sf"/>
</dbReference>
<feature type="compositionally biased region" description="Low complexity" evidence="4">
    <location>
        <begin position="674"/>
        <end position="683"/>
    </location>
</feature>
<feature type="region of interest" description="Disordered" evidence="4">
    <location>
        <begin position="1324"/>
        <end position="1418"/>
    </location>
</feature>
<dbReference type="PROSITE" id="PS50297">
    <property type="entry name" value="ANK_REP_REGION"/>
    <property type="match status" value="2"/>
</dbReference>
<keyword evidence="1" id="KW-0677">Repeat</keyword>
<dbReference type="SMART" id="SM00248">
    <property type="entry name" value="ANK"/>
    <property type="match status" value="3"/>
</dbReference>
<feature type="compositionally biased region" description="Low complexity" evidence="4">
    <location>
        <begin position="895"/>
        <end position="906"/>
    </location>
</feature>
<feature type="compositionally biased region" description="Polar residues" evidence="4">
    <location>
        <begin position="708"/>
        <end position="725"/>
    </location>
</feature>
<reference evidence="6 7" key="1">
    <citation type="submission" date="2021-12" db="EMBL/GenBank/DDBJ databases">
        <title>High titer production of polyol ester of fatty acids by Rhodotorula paludigena BS15 towards product separation-free biomass refinery.</title>
        <authorList>
            <person name="Mano J."/>
            <person name="Ono H."/>
            <person name="Tanaka T."/>
            <person name="Naito K."/>
            <person name="Sushida H."/>
            <person name="Ike M."/>
            <person name="Tokuyasu K."/>
            <person name="Kitaoka M."/>
        </authorList>
    </citation>
    <scope>NUCLEOTIDE SEQUENCE [LARGE SCALE GENOMIC DNA]</scope>
    <source>
        <strain evidence="6 7">BS15</strain>
    </source>
</reference>
<feature type="region of interest" description="Disordered" evidence="4">
    <location>
        <begin position="182"/>
        <end position="214"/>
    </location>
</feature>
<dbReference type="InterPro" id="IPR014756">
    <property type="entry name" value="Ig_E-set"/>
</dbReference>
<feature type="compositionally biased region" description="Low complexity" evidence="4">
    <location>
        <begin position="291"/>
        <end position="314"/>
    </location>
</feature>
<accession>A0AAV5GKL2</accession>
<evidence type="ECO:0000256" key="1">
    <source>
        <dbReference type="ARBA" id="ARBA00022737"/>
    </source>
</evidence>
<feature type="compositionally biased region" description="Acidic residues" evidence="4">
    <location>
        <begin position="1378"/>
        <end position="1388"/>
    </location>
</feature>
<feature type="compositionally biased region" description="Low complexity" evidence="4">
    <location>
        <begin position="188"/>
        <end position="214"/>
    </location>
</feature>
<feature type="compositionally biased region" description="Basic and acidic residues" evidence="4">
    <location>
        <begin position="1561"/>
        <end position="1571"/>
    </location>
</feature>
<proteinExistence type="predicted"/>
<evidence type="ECO:0000256" key="3">
    <source>
        <dbReference type="PROSITE-ProRule" id="PRU00023"/>
    </source>
</evidence>
<dbReference type="InterPro" id="IPR013783">
    <property type="entry name" value="Ig-like_fold"/>
</dbReference>
<feature type="compositionally biased region" description="Low complexity" evidence="4">
    <location>
        <begin position="332"/>
        <end position="348"/>
    </location>
</feature>
<dbReference type="Pfam" id="PF01833">
    <property type="entry name" value="TIG"/>
    <property type="match status" value="1"/>
</dbReference>
<evidence type="ECO:0000256" key="2">
    <source>
        <dbReference type="ARBA" id="ARBA00023043"/>
    </source>
</evidence>
<feature type="repeat" description="ANK" evidence="3">
    <location>
        <begin position="1218"/>
        <end position="1250"/>
    </location>
</feature>
<dbReference type="Gene3D" id="2.60.40.10">
    <property type="entry name" value="Immunoglobulins"/>
    <property type="match status" value="1"/>
</dbReference>
<dbReference type="SUPFAM" id="SSF48403">
    <property type="entry name" value="Ankyrin repeat"/>
    <property type="match status" value="1"/>
</dbReference>
<dbReference type="SUPFAM" id="SSF81296">
    <property type="entry name" value="E set domains"/>
    <property type="match status" value="1"/>
</dbReference>
<dbReference type="Pfam" id="PF25603">
    <property type="entry name" value="SPT23_MGA2_DBD"/>
    <property type="match status" value="1"/>
</dbReference>
<dbReference type="PROSITE" id="PS50088">
    <property type="entry name" value="ANK_REPEAT"/>
    <property type="match status" value="3"/>
</dbReference>
<protein>
    <recommendedName>
        <fullName evidence="5">IPT/TIG domain-containing protein</fullName>
    </recommendedName>
</protein>
<organism evidence="6 7">
    <name type="scientific">Rhodotorula paludigena</name>
    <dbReference type="NCBI Taxonomy" id="86838"/>
    <lineage>
        <taxon>Eukaryota</taxon>
        <taxon>Fungi</taxon>
        <taxon>Dikarya</taxon>
        <taxon>Basidiomycota</taxon>
        <taxon>Pucciniomycotina</taxon>
        <taxon>Microbotryomycetes</taxon>
        <taxon>Sporidiobolales</taxon>
        <taxon>Sporidiobolaceae</taxon>
        <taxon>Rhodotorula</taxon>
    </lineage>
</organism>
<dbReference type="SMART" id="SM00429">
    <property type="entry name" value="IPT"/>
    <property type="match status" value="1"/>
</dbReference>
<feature type="region of interest" description="Disordered" evidence="4">
    <location>
        <begin position="1541"/>
        <end position="1587"/>
    </location>
</feature>
<feature type="region of interest" description="Disordered" evidence="4">
    <location>
        <begin position="1446"/>
        <end position="1468"/>
    </location>
</feature>
<evidence type="ECO:0000313" key="7">
    <source>
        <dbReference type="Proteomes" id="UP001342314"/>
    </source>
</evidence>
<dbReference type="InterPro" id="IPR002909">
    <property type="entry name" value="IPT_dom"/>
</dbReference>
<feature type="repeat" description="ANK" evidence="3">
    <location>
        <begin position="1284"/>
        <end position="1316"/>
    </location>
</feature>
<dbReference type="InterPro" id="IPR057962">
    <property type="entry name" value="SPT23_MGA2_DBD"/>
</dbReference>
<evidence type="ECO:0000313" key="6">
    <source>
        <dbReference type="EMBL" id="GJN92856.1"/>
    </source>
</evidence>
<dbReference type="PANTHER" id="PTHR24173:SF74">
    <property type="entry name" value="ANKYRIN REPEAT DOMAIN-CONTAINING PROTEIN 16"/>
    <property type="match status" value="1"/>
</dbReference>
<evidence type="ECO:0000259" key="5">
    <source>
        <dbReference type="SMART" id="SM00429"/>
    </source>
</evidence>
<keyword evidence="7" id="KW-1185">Reference proteome</keyword>
<feature type="region of interest" description="Disordered" evidence="4">
    <location>
        <begin position="100"/>
        <end position="126"/>
    </location>
</feature>
<feature type="compositionally biased region" description="Basic residues" evidence="4">
    <location>
        <begin position="727"/>
        <end position="739"/>
    </location>
</feature>
<feature type="region of interest" description="Disordered" evidence="4">
    <location>
        <begin position="1147"/>
        <end position="1172"/>
    </location>
</feature>
<feature type="region of interest" description="Disordered" evidence="4">
    <location>
        <begin position="674"/>
        <end position="834"/>
    </location>
</feature>
<dbReference type="CDD" id="cd00102">
    <property type="entry name" value="IPT"/>
    <property type="match status" value="1"/>
</dbReference>
<feature type="compositionally biased region" description="Basic and acidic residues" evidence="4">
    <location>
        <begin position="698"/>
        <end position="707"/>
    </location>
</feature>
<feature type="region of interest" description="Disordered" evidence="4">
    <location>
        <begin position="848"/>
        <end position="871"/>
    </location>
</feature>
<feature type="compositionally biased region" description="Polar residues" evidence="4">
    <location>
        <begin position="848"/>
        <end position="864"/>
    </location>
</feature>
<feature type="region of interest" description="Disordered" evidence="4">
    <location>
        <begin position="138"/>
        <end position="169"/>
    </location>
</feature>
<sequence length="1723" mass="180189">MDFALDGAAPGAAGRGQYDPDGHFDSSSSSGEGSGASEDHSSPADSSYSAASNHAWGLDLDALAAVHVQVPWGAAAAHSPLDPAAFAAASAASLKLAPRHSSRASSADPEPLHAQPDECLPLPSDFWTASDAHRESLSAASLADDDHRSRANASGGDYFSAPADSQERGQDRMEMEFDDMVHGDVCGPATLTSPTETLSTPLSAPSSAYPTSASTTAFSAQLPLHHHHHQHQQQPIAVEPLSIPVNLLAVNAGIAPSLTSSTHTPSPAGSPASEFPSYAPTAGSVDVDFDSSAPSTRASSVSRVGRSTRTSMSGPGTAPGTRDASLSRRSEASTSSSATAPTASAAAPGGPGVGSQRTLRAETLNSAGKSIYTASGSVNLVARDAVQAARLIPSFASPSPADLRRAAAQRGLALPAEMLVLGVPTVGAKSRVETQIKVSLALVRPRDGAKVETDAHGRVGDALVLEEGGLDASAANVLERVGTWTHLRLPKFLALKSKPGKTLGAAAAAKAAKPEPPADKTLLVDVAVVSATDPAYEITICTNCEQRELKRSLRKKDAKGKVTHLPIPVPAEGDGERNEAEERRKVVVFNATEFVEFQTGEVIIPTRITCYCRHHKEKKGFCIRYRLRDHQGNLVATGLTPPIMITDDHKTTSSTKAASTAAAAAAEELAAQQLLQQQQQAGNAKRKAGKAGSTASSTRRDPKRDKSSSPGATSVGSASAPTTHASGRPRRQPTARSRRGATESDDEGYDAAAAGKKNRPYDADARPARSGTGKRAGGSSASSTHRSPTFAMTPLRAGSPVAPTPSLVGNVVLPPLPGRDGQTGSPSSTLGSALGLGGLEDAFMAESTPQNASGMVTPATSYMSSDEPRRSLSIDPLQTQQQPLQQVNGALDWRGSLSSPPLSPGSTAPSESLQSFFSGFPSPNPSLIECAPVSTGPPPPQIPSFAIPATEPIPTSLTPSWALNQQPEQLTPPAVAPPRISRIIPAEGPVHGGVEVTVLGENFVRDLTCVFGDSAAVPTHFWSANTLVCVLPPSPNPGPVVVSIKGVPLTVEPGMGGLQLFTYRDDSDRSLLELALQVVGLKMMGRVEDASAIAMRIVGNSQNGGAGASATGAAGGAAPGGASDTAALAATLNAAASSVYATPASSRASSRRSSVSGPPSPGSSSLPPLPAVASGETRNFEGIVIKFLSLLDLDPSLIPGAAPSLPSTRPPISFANAQQHTLLHLAAVLGFHRLVAFLLQRDIALDAADRNGYTALHFAALYGRVNIARQLLDAGATLGARNMAGKTPLEIAQERDDIDVEELLLARGAAAMATPRISASARRQLVSFSPRQQAPARSLLPSPSVSPRGGRRLSLPSSRYASEDEEDRATEYPSDWTVESDSEDESDDDHAHDADESEDYDSTSPVRRPIRSRNVSRSGSTISLHHLVETEEEEIVEAKRVSPRFRRVSLTPPDSDDDKPAVQPQSLPITPLNQLASVSSSWLSQKLKPTVQPGLDKLQPLAGGVTGVWEKAKATRFGVPQMHIPEITAFHAMPAALTRHMSGASGSAAKSKRRRAATVGEAREPESHDATDLGEQADESSAERLTLSPLRDWRAAFPTPHWWHKAPSSPPPSYSATEDLASPPPDEKPATISATSLRRRISAASQESDETDAGAETDTGSTYSAVAEGQVGIRQDTMLRLFWLPVLLIALYFAYTRWSTQVQPVIDTFVDTVFPHAVGFFRR</sequence>